<dbReference type="AlphaFoldDB" id="A0A1W2EZ47"/>
<evidence type="ECO:0000313" key="2">
    <source>
        <dbReference type="Proteomes" id="UP000192330"/>
    </source>
</evidence>
<gene>
    <name evidence="1" type="ORF">SAMN06295998_1643</name>
</gene>
<dbReference type="RefSeq" id="WP_179141579.1">
    <property type="nucleotide sequence ID" value="NZ_FWYD01000064.1"/>
</dbReference>
<proteinExistence type="predicted"/>
<dbReference type="Proteomes" id="UP000192330">
    <property type="component" value="Unassembled WGS sequence"/>
</dbReference>
<reference evidence="1 2" key="1">
    <citation type="submission" date="2017-04" db="EMBL/GenBank/DDBJ databases">
        <authorList>
            <person name="Afonso C.L."/>
            <person name="Miller P.J."/>
            <person name="Scott M.A."/>
            <person name="Spackman E."/>
            <person name="Goraichik I."/>
            <person name="Dimitrov K.M."/>
            <person name="Suarez D.L."/>
            <person name="Swayne D.E."/>
        </authorList>
    </citation>
    <scope>NUCLEOTIDE SEQUENCE [LARGE SCALE GENOMIC DNA]</scope>
    <source>
        <strain evidence="1 2">CGMCC 1.12644</strain>
    </source>
</reference>
<name>A0A1W2EZ47_9RHOB</name>
<sequence>KYLSEIEEHLARTGVSQDDIIKLVAIALSSIGRFDMPDKEWIATRKAAKGALVRYAIPQAFVDAYNRKFNPLGVKPQTHPYYAWAAQNEDTVYPKILDRLKSI</sequence>
<dbReference type="EMBL" id="FWYD01000064">
    <property type="protein sequence ID" value="SMD14987.1"/>
    <property type="molecule type" value="Genomic_DNA"/>
</dbReference>
<keyword evidence="2" id="KW-1185">Reference proteome</keyword>
<accession>A0A1W2EZ47</accession>
<feature type="non-terminal residue" evidence="1">
    <location>
        <position position="1"/>
    </location>
</feature>
<evidence type="ECO:0000313" key="1">
    <source>
        <dbReference type="EMBL" id="SMD14987.1"/>
    </source>
</evidence>
<organism evidence="1 2">
    <name type="scientific">Primorskyibacter flagellatus</name>
    <dbReference type="NCBI Taxonomy" id="1387277"/>
    <lineage>
        <taxon>Bacteria</taxon>
        <taxon>Pseudomonadati</taxon>
        <taxon>Pseudomonadota</taxon>
        <taxon>Alphaproteobacteria</taxon>
        <taxon>Rhodobacterales</taxon>
        <taxon>Roseobacteraceae</taxon>
        <taxon>Primorskyibacter</taxon>
    </lineage>
</organism>
<protein>
    <submittedName>
        <fullName evidence="1">Uncharacterized protein</fullName>
    </submittedName>
</protein>